<sequence>MKIFQYLNFAWRSLPRRGQHNVVKILCLALGLSMSAVIIAEVYYEQTYNQCFSDHLRICRVTEAFKTKNQELGEHAKTSGGVAPLMKKTIAKVELATRINPISSAEVELDNKTRIKADIYLADSCFFDMFPAKILEGNARKGLTDPFCCVVSHTTAERLGGNVVGKRLTDKSIPEIKLTIMAVYEDFPHNSSFHHYDVIGAMNTQKAFNYDGQDNLLGNDRYSSFVRLAEGTDPDELKPYIHRMIQTNYPVKDLQQAGVEMSYRLTPISEFFTNQPDVKKMFWILSLLAFVLLAASVLNYVLIVVGNLVGRAREMAVRKCYGAGRLSIFGITFGETTVHLVLSLVLGGALIWSCQGTIEQLLSAPLSVLIFNRGAWILCLILLLVLVVGGLVPAIFYNRMPVAIAFRGFIEARHRWKVALLGLEFAMVSFLLGLLVVVSLQYRHIIGFDMGYCCEDIAVVNISTLAQKDKQTAADEVRKMPGVKRVAACNTLPFYNSSGNNVRLPGEKEELFNIADLYTVNDNYFAMMHIPVTAGRTFKHKGDSLQEVMVSQSFAKMMKKTCGWDDVIGRKVVITEHANTEHPLTIIGVYRDIYIGSATNGSSSYPSALFYGSYTSPMQNNLMIQLADPTTEQLAAIQEQLQRFFPTNTVLVESMENLKNLQYTPQKNFRDGVMTAGIIVLFIALIGLVGYVNDEINRRHKEIAIRKVNGARVCDILNIFQRDIMKTAIPAVIVGAVAAYAVAAQWLVLYDNRITLTPWLFVGTVAAVLTIVSAVTVLNCYKAANGNPVDFLKQE</sequence>
<dbReference type="GO" id="GO:0022857">
    <property type="term" value="F:transmembrane transporter activity"/>
    <property type="evidence" value="ECO:0007669"/>
    <property type="project" value="TreeGrafter"/>
</dbReference>
<dbReference type="GO" id="GO:0005886">
    <property type="term" value="C:plasma membrane"/>
    <property type="evidence" value="ECO:0007669"/>
    <property type="project" value="UniProtKB-SubCell"/>
</dbReference>
<feature type="transmembrane region" description="Helical" evidence="6">
    <location>
        <begin position="418"/>
        <end position="440"/>
    </location>
</feature>
<keyword evidence="4 6" id="KW-1133">Transmembrane helix</keyword>
<evidence type="ECO:0000256" key="5">
    <source>
        <dbReference type="ARBA" id="ARBA00023136"/>
    </source>
</evidence>
<feature type="transmembrane region" description="Helical" evidence="6">
    <location>
        <begin position="373"/>
        <end position="397"/>
    </location>
</feature>
<evidence type="ECO:0000259" key="7">
    <source>
        <dbReference type="Pfam" id="PF02687"/>
    </source>
</evidence>
<comment type="caution">
    <text evidence="9">The sequence shown here is derived from an EMBL/GenBank/DDBJ whole genome shotgun (WGS) entry which is preliminary data.</text>
</comment>
<evidence type="ECO:0000256" key="4">
    <source>
        <dbReference type="ARBA" id="ARBA00022989"/>
    </source>
</evidence>
<dbReference type="PATRIC" id="fig|1081904.3.peg.1986"/>
<name>U2MBP6_9BACT</name>
<accession>U2MBP6</accession>
<feature type="transmembrane region" description="Helical" evidence="6">
    <location>
        <begin position="21"/>
        <end position="44"/>
    </location>
</feature>
<dbReference type="Pfam" id="PF02687">
    <property type="entry name" value="FtsX"/>
    <property type="match status" value="2"/>
</dbReference>
<keyword evidence="3 6" id="KW-0812">Transmembrane</keyword>
<dbReference type="Proteomes" id="UP000016600">
    <property type="component" value="Unassembled WGS sequence"/>
</dbReference>
<organism evidence="9 10">
    <name type="scientific">Hoylesella pleuritidis F0068</name>
    <dbReference type="NCBI Taxonomy" id="1081904"/>
    <lineage>
        <taxon>Bacteria</taxon>
        <taxon>Pseudomonadati</taxon>
        <taxon>Bacteroidota</taxon>
        <taxon>Bacteroidia</taxon>
        <taxon>Bacteroidales</taxon>
        <taxon>Prevotellaceae</taxon>
        <taxon>Hoylesella</taxon>
    </lineage>
</organism>
<feature type="domain" description="MacB-like periplasmic core" evidence="8">
    <location>
        <begin position="25"/>
        <end position="239"/>
    </location>
</feature>
<evidence type="ECO:0000259" key="8">
    <source>
        <dbReference type="Pfam" id="PF12704"/>
    </source>
</evidence>
<feature type="transmembrane region" description="Helical" evidence="6">
    <location>
        <begin position="672"/>
        <end position="692"/>
    </location>
</feature>
<proteinExistence type="predicted"/>
<feature type="domain" description="MacB-like periplasmic core" evidence="8">
    <location>
        <begin position="426"/>
        <end position="641"/>
    </location>
</feature>
<dbReference type="EMBL" id="AWET01000044">
    <property type="protein sequence ID" value="ERJ99104.1"/>
    <property type="molecule type" value="Genomic_DNA"/>
</dbReference>
<feature type="transmembrane region" description="Helical" evidence="6">
    <location>
        <begin position="759"/>
        <end position="781"/>
    </location>
</feature>
<evidence type="ECO:0000256" key="1">
    <source>
        <dbReference type="ARBA" id="ARBA00004651"/>
    </source>
</evidence>
<evidence type="ECO:0000313" key="9">
    <source>
        <dbReference type="EMBL" id="ERJ99104.1"/>
    </source>
</evidence>
<feature type="transmembrane region" description="Helical" evidence="6">
    <location>
        <begin position="326"/>
        <end position="353"/>
    </location>
</feature>
<keyword evidence="5 6" id="KW-0472">Membrane</keyword>
<protein>
    <submittedName>
        <fullName evidence="9">MacB-like periplasmic core domain protein</fullName>
    </submittedName>
</protein>
<dbReference type="Pfam" id="PF12704">
    <property type="entry name" value="MacB_PCD"/>
    <property type="match status" value="2"/>
</dbReference>
<reference evidence="9 10" key="1">
    <citation type="submission" date="2013-08" db="EMBL/GenBank/DDBJ databases">
        <authorList>
            <person name="Durkin A.S."/>
            <person name="Haft D.R."/>
            <person name="McCorrison J."/>
            <person name="Torralba M."/>
            <person name="Gillis M."/>
            <person name="Haft D.H."/>
            <person name="Methe B."/>
            <person name="Sutton G."/>
            <person name="Nelson K.E."/>
        </authorList>
    </citation>
    <scope>NUCLEOTIDE SEQUENCE [LARGE SCALE GENOMIC DNA]</scope>
    <source>
        <strain evidence="9 10">F0068</strain>
    </source>
</reference>
<evidence type="ECO:0000256" key="3">
    <source>
        <dbReference type="ARBA" id="ARBA00022692"/>
    </source>
</evidence>
<evidence type="ECO:0000256" key="2">
    <source>
        <dbReference type="ARBA" id="ARBA00022475"/>
    </source>
</evidence>
<feature type="transmembrane region" description="Helical" evidence="6">
    <location>
        <begin position="281"/>
        <end position="305"/>
    </location>
</feature>
<feature type="domain" description="ABC3 transporter permease C-terminal" evidence="7">
    <location>
        <begin position="287"/>
        <end position="400"/>
    </location>
</feature>
<keyword evidence="2" id="KW-1003">Cell membrane</keyword>
<feature type="domain" description="ABC3 transporter permease C-terminal" evidence="7">
    <location>
        <begin position="675"/>
        <end position="788"/>
    </location>
</feature>
<gene>
    <name evidence="9" type="ORF">HMPREF1218_1209</name>
</gene>
<evidence type="ECO:0000256" key="6">
    <source>
        <dbReference type="SAM" id="Phobius"/>
    </source>
</evidence>
<keyword evidence="10" id="KW-1185">Reference proteome</keyword>
<dbReference type="RefSeq" id="WP_021584560.1">
    <property type="nucleotide sequence ID" value="NZ_AWET01000044.1"/>
</dbReference>
<dbReference type="AlphaFoldDB" id="U2MBP6"/>
<dbReference type="InterPro" id="IPR025857">
    <property type="entry name" value="MacB_PCD"/>
</dbReference>
<feature type="transmembrane region" description="Helical" evidence="6">
    <location>
        <begin position="728"/>
        <end position="747"/>
    </location>
</feature>
<dbReference type="PANTHER" id="PTHR30572">
    <property type="entry name" value="MEMBRANE COMPONENT OF TRANSPORTER-RELATED"/>
    <property type="match status" value="1"/>
</dbReference>
<dbReference type="InterPro" id="IPR003838">
    <property type="entry name" value="ABC3_permease_C"/>
</dbReference>
<dbReference type="PANTHER" id="PTHR30572:SF18">
    <property type="entry name" value="ABC-TYPE MACROLIDE FAMILY EXPORT SYSTEM PERMEASE COMPONENT 2"/>
    <property type="match status" value="1"/>
</dbReference>
<comment type="subcellular location">
    <subcellularLocation>
        <location evidence="1">Cell membrane</location>
        <topology evidence="1">Multi-pass membrane protein</topology>
    </subcellularLocation>
</comment>
<dbReference type="InterPro" id="IPR050250">
    <property type="entry name" value="Macrolide_Exporter_MacB"/>
</dbReference>
<evidence type="ECO:0000313" key="10">
    <source>
        <dbReference type="Proteomes" id="UP000016600"/>
    </source>
</evidence>